<dbReference type="AlphaFoldDB" id="A0A2A3E3P6"/>
<dbReference type="FunFam" id="3.30.420.10:FF:000019">
    <property type="entry name" value="RNA exonuclease NEF-sp"/>
    <property type="match status" value="1"/>
</dbReference>
<dbReference type="GO" id="GO:0004527">
    <property type="term" value="F:exonuclease activity"/>
    <property type="evidence" value="ECO:0007669"/>
    <property type="project" value="UniProtKB-KW"/>
</dbReference>
<gene>
    <name evidence="9" type="ORF">APICC_08783</name>
</gene>
<keyword evidence="3" id="KW-0540">Nuclease</keyword>
<dbReference type="OrthoDB" id="3996471at2759"/>
<dbReference type="InterPro" id="IPR036397">
    <property type="entry name" value="RNaseH_sf"/>
</dbReference>
<evidence type="ECO:0000256" key="5">
    <source>
        <dbReference type="ARBA" id="ARBA00022839"/>
    </source>
</evidence>
<evidence type="ECO:0000256" key="3">
    <source>
        <dbReference type="ARBA" id="ARBA00022722"/>
    </source>
</evidence>
<name>A0A2A3E3P6_APICC</name>
<keyword evidence="10" id="KW-1185">Reference proteome</keyword>
<feature type="domain" description="Exonuclease" evidence="8">
    <location>
        <begin position="346"/>
        <end position="506"/>
    </location>
</feature>
<evidence type="ECO:0000256" key="6">
    <source>
        <dbReference type="ARBA" id="ARBA00023242"/>
    </source>
</evidence>
<dbReference type="EMBL" id="KZ288434">
    <property type="protein sequence ID" value="PBC25769.1"/>
    <property type="molecule type" value="Genomic_DNA"/>
</dbReference>
<evidence type="ECO:0000256" key="7">
    <source>
        <dbReference type="SAM" id="MobiDB-lite"/>
    </source>
</evidence>
<keyword evidence="4" id="KW-0378">Hydrolase</keyword>
<dbReference type="InterPro" id="IPR013520">
    <property type="entry name" value="Ribonucl_H"/>
</dbReference>
<keyword evidence="5 9" id="KW-0269">Exonuclease</keyword>
<dbReference type="PANTHER" id="PTHR12801">
    <property type="entry name" value="RNA EXONUCLEASE REXO1 / RECO3 FAMILY MEMBER-RELATED"/>
    <property type="match status" value="1"/>
</dbReference>
<dbReference type="Proteomes" id="UP000242457">
    <property type="component" value="Unassembled WGS sequence"/>
</dbReference>
<dbReference type="CDD" id="cd06145">
    <property type="entry name" value="REX1_like"/>
    <property type="match status" value="1"/>
</dbReference>
<dbReference type="Gene3D" id="3.30.420.10">
    <property type="entry name" value="Ribonuclease H-like superfamily/Ribonuclease H"/>
    <property type="match status" value="1"/>
</dbReference>
<evidence type="ECO:0000313" key="9">
    <source>
        <dbReference type="EMBL" id="PBC25769.1"/>
    </source>
</evidence>
<feature type="region of interest" description="Disordered" evidence="7">
    <location>
        <begin position="40"/>
        <end position="102"/>
    </location>
</feature>
<dbReference type="Pfam" id="PF00929">
    <property type="entry name" value="RNase_T"/>
    <property type="match status" value="1"/>
</dbReference>
<feature type="compositionally biased region" description="Basic and acidic residues" evidence="7">
    <location>
        <begin position="69"/>
        <end position="89"/>
    </location>
</feature>
<evidence type="ECO:0000256" key="1">
    <source>
        <dbReference type="ARBA" id="ARBA00004123"/>
    </source>
</evidence>
<dbReference type="InterPro" id="IPR047021">
    <property type="entry name" value="REXO1/3/4-like"/>
</dbReference>
<comment type="subcellular location">
    <subcellularLocation>
        <location evidence="1">Nucleus</location>
    </subcellularLocation>
</comment>
<reference evidence="9 10" key="1">
    <citation type="submission" date="2014-07" db="EMBL/GenBank/DDBJ databases">
        <title>Genomic and transcriptomic analysis on Apis cerana provide comprehensive insights into honey bee biology.</title>
        <authorList>
            <person name="Diao Q."/>
            <person name="Sun L."/>
            <person name="Zheng H."/>
            <person name="Zheng H."/>
            <person name="Xu S."/>
            <person name="Wang S."/>
            <person name="Zeng Z."/>
            <person name="Hu F."/>
            <person name="Su S."/>
            <person name="Wu J."/>
        </authorList>
    </citation>
    <scope>NUCLEOTIDE SEQUENCE [LARGE SCALE GENOMIC DNA]</scope>
    <source>
        <tissue evidence="9">Pupae without intestine</tissue>
    </source>
</reference>
<organism evidence="9 10">
    <name type="scientific">Apis cerana cerana</name>
    <name type="common">Oriental honeybee</name>
    <dbReference type="NCBI Taxonomy" id="94128"/>
    <lineage>
        <taxon>Eukaryota</taxon>
        <taxon>Metazoa</taxon>
        <taxon>Ecdysozoa</taxon>
        <taxon>Arthropoda</taxon>
        <taxon>Hexapoda</taxon>
        <taxon>Insecta</taxon>
        <taxon>Pterygota</taxon>
        <taxon>Neoptera</taxon>
        <taxon>Endopterygota</taxon>
        <taxon>Hymenoptera</taxon>
        <taxon>Apocrita</taxon>
        <taxon>Aculeata</taxon>
        <taxon>Apoidea</taxon>
        <taxon>Anthophila</taxon>
        <taxon>Apidae</taxon>
        <taxon>Apis</taxon>
    </lineage>
</organism>
<dbReference type="InterPro" id="IPR034922">
    <property type="entry name" value="REX1-like_exo"/>
</dbReference>
<evidence type="ECO:0000313" key="10">
    <source>
        <dbReference type="Proteomes" id="UP000242457"/>
    </source>
</evidence>
<evidence type="ECO:0000256" key="4">
    <source>
        <dbReference type="ARBA" id="ARBA00022801"/>
    </source>
</evidence>
<protein>
    <submittedName>
        <fullName evidence="9">RNA exonuclease NEF-sp</fullName>
    </submittedName>
</protein>
<dbReference type="SMART" id="SM00479">
    <property type="entry name" value="EXOIII"/>
    <property type="match status" value="1"/>
</dbReference>
<accession>A0A2A3E3P6</accession>
<evidence type="ECO:0000256" key="2">
    <source>
        <dbReference type="ARBA" id="ARBA00006357"/>
    </source>
</evidence>
<dbReference type="SUPFAM" id="SSF53098">
    <property type="entry name" value="Ribonuclease H-like"/>
    <property type="match status" value="1"/>
</dbReference>
<dbReference type="InterPro" id="IPR012337">
    <property type="entry name" value="RNaseH-like_sf"/>
</dbReference>
<dbReference type="PANTHER" id="PTHR12801:SF82">
    <property type="entry name" value="RNA EXONUCLEASE 5"/>
    <property type="match status" value="1"/>
</dbReference>
<dbReference type="GO" id="GO:0005634">
    <property type="term" value="C:nucleus"/>
    <property type="evidence" value="ECO:0007669"/>
    <property type="project" value="UniProtKB-SubCell"/>
</dbReference>
<keyword evidence="6" id="KW-0539">Nucleus</keyword>
<evidence type="ECO:0000259" key="8">
    <source>
        <dbReference type="SMART" id="SM00479"/>
    </source>
</evidence>
<dbReference type="GO" id="GO:0003676">
    <property type="term" value="F:nucleic acid binding"/>
    <property type="evidence" value="ECO:0007669"/>
    <property type="project" value="InterPro"/>
</dbReference>
<proteinExistence type="inferred from homology"/>
<sequence>MKNLTTKQLQRIEKKKKKMAALLEITKLNDKDRKAKMHVLKKTSTEADQSNDTDNSDVSMEENVKRKRPCDEDLKETFLEHSTKKKNIEGTEESDTLANKKPRLSGDDYLKLKHELRERKKQLTKIPRFQLKAVGESASLSINVKSENRIPIFLSDVQHLLLYSLHGHHSPYVPTRWCQLEKYNKVTHTVVFVVEGLSLYHFMAYESMFPYITSKLEHRVEIVTPTAYGGSVIEDLAAVPITGIQSDKLIKQYGSLEAALQSNSDVIKLLRTVFPMYENLSMNAEKFKTGSELPPTDKFPRTQLLLSLCQMVEENYPVPLKGELAKKYENYIMTKDVYVEVNAKSPMFGLDCEMCKTTTGELELTRISLVDESMKIIYNSLVKPDNPITDYLTRFSGITKNMLDGVTTTLSDVQQTLRKLLPTDAILVGQSLNSDLHTLKMMHPYIIDTSVIFNITGDRYRKTKLQTLVKEFLGERIQENKSGHCPTEDSQASMKLVQLKLANSLDYGDAVLLGQCNMNVLKMEAEKRTNDQQSFKTEIRKYATSIFKHVTKDKKSAAIVGIGEVMNEYSKYLTCSLNIMDDENFNENDQVRLVVADNDKQAVLRASQIAMEHAFTLCHIRINQDKLKYDQIEKTFRTVNKWVHKLWQHMAVNGLACVIFPGENNAANGACFLNLKKEISEDCIVGV</sequence>
<dbReference type="STRING" id="94128.A0A2A3E3P6"/>
<comment type="similarity">
    <text evidence="2">Belongs to the REXO1/REXO3 family.</text>
</comment>